<organism evidence="7 8">
    <name type="scientific">Candidatus Mcinerneyibacterium aminivorans</name>
    <dbReference type="NCBI Taxonomy" id="2703815"/>
    <lineage>
        <taxon>Bacteria</taxon>
        <taxon>Candidatus Macinerneyibacteriota</taxon>
        <taxon>Candidatus Mcinerneyibacteria</taxon>
        <taxon>Candidatus Mcinerneyibacteriales</taxon>
        <taxon>Candidatus Mcinerneyibacteriaceae</taxon>
        <taxon>Candidatus Mcinerneyibacterium</taxon>
    </lineage>
</organism>
<keyword evidence="7" id="KW-0808">Transferase</keyword>
<dbReference type="InterPro" id="IPR015421">
    <property type="entry name" value="PyrdxlP-dep_Trfase_major"/>
</dbReference>
<dbReference type="GO" id="GO:0019265">
    <property type="term" value="P:glycine biosynthetic process, by transamination of glyoxylate"/>
    <property type="evidence" value="ECO:0007669"/>
    <property type="project" value="TreeGrafter"/>
</dbReference>
<evidence type="ECO:0000256" key="5">
    <source>
        <dbReference type="PIRSR" id="PIRSR000524-50"/>
    </source>
</evidence>
<comment type="caution">
    <text evidence="7">The sequence shown here is derived from an EMBL/GenBank/DDBJ whole genome shotgun (WGS) entry which is preliminary data.</text>
</comment>
<dbReference type="EMBL" id="VSIX01000074">
    <property type="protein sequence ID" value="TYB30790.1"/>
    <property type="molecule type" value="Genomic_DNA"/>
</dbReference>
<evidence type="ECO:0000259" key="6">
    <source>
        <dbReference type="Pfam" id="PF00266"/>
    </source>
</evidence>
<dbReference type="InterPro" id="IPR015424">
    <property type="entry name" value="PyrdxlP-dep_Trfase"/>
</dbReference>
<keyword evidence="8" id="KW-1185">Reference proteome</keyword>
<comment type="cofactor">
    <cofactor evidence="1 5">
        <name>pyridoxal 5'-phosphate</name>
        <dbReference type="ChEBI" id="CHEBI:597326"/>
    </cofactor>
</comment>
<dbReference type="InterPro" id="IPR015422">
    <property type="entry name" value="PyrdxlP-dep_Trfase_small"/>
</dbReference>
<reference evidence="7" key="1">
    <citation type="submission" date="2019-08" db="EMBL/GenBank/DDBJ databases">
        <title>Genomic characterization of a novel candidate phylum (ARYD3) from a high temperature, high salinity tertiary oil reservoir in north central Oklahoma, USA.</title>
        <authorList>
            <person name="Youssef N.H."/>
            <person name="Yadav A."/>
            <person name="Elshahed M.S."/>
        </authorList>
    </citation>
    <scope>NUCLEOTIDE SEQUENCE [LARGE SCALE GENOMIC DNA]</scope>
    <source>
        <strain evidence="7">ARYD3</strain>
    </source>
</reference>
<dbReference type="Gene3D" id="3.40.640.10">
    <property type="entry name" value="Type I PLP-dependent aspartate aminotransferase-like (Major domain)"/>
    <property type="match status" value="1"/>
</dbReference>
<dbReference type="PIRSF" id="PIRSF000524">
    <property type="entry name" value="SPT"/>
    <property type="match status" value="1"/>
</dbReference>
<dbReference type="PANTHER" id="PTHR21152:SF40">
    <property type="entry name" value="ALANINE--GLYOXYLATE AMINOTRANSFERASE"/>
    <property type="match status" value="1"/>
</dbReference>
<keyword evidence="7" id="KW-0032">Aminotransferase</keyword>
<feature type="domain" description="Aminotransferase class V" evidence="6">
    <location>
        <begin position="28"/>
        <end position="324"/>
    </location>
</feature>
<proteinExistence type="inferred from homology"/>
<evidence type="ECO:0000313" key="8">
    <source>
        <dbReference type="Proteomes" id="UP000324143"/>
    </source>
</evidence>
<protein>
    <submittedName>
        <fullName evidence="7">Alanine--glyoxylate aminotransferase family protein</fullName>
    </submittedName>
</protein>
<dbReference type="AlphaFoldDB" id="A0A5D0MH75"/>
<evidence type="ECO:0000256" key="4">
    <source>
        <dbReference type="PIRSR" id="PIRSR000524-1"/>
    </source>
</evidence>
<dbReference type="GO" id="GO:0004760">
    <property type="term" value="F:L-serine-pyruvate transaminase activity"/>
    <property type="evidence" value="ECO:0007669"/>
    <property type="project" value="TreeGrafter"/>
</dbReference>
<keyword evidence="3 5" id="KW-0663">Pyridoxal phosphate</keyword>
<sequence>MKKDHVRLFIPGPVEVAPEVLEAMTQPMIGHRSKEYSDLQRSATEKMRKLMYTDKMIVFATSSGTGLLETAIRNTTKKKAIVFSVGAFGNRWYNIAKKNGIPADKHEVEWGEAITPEMIDKYLSTGDYDVIALTHNETSTGVMNPVEELAEVINKYPDVVWIMDAVSSLSGAKIEVDKLGVDFCLTSSQKALAMPPGLSIASVSDKALDRAREVENRGFYFDLLRLEKYIKERDHQYPTTPTIPHMYGIDKQLDRILEEGIENRFKRHAQMAEYVRDWAKEHFDLFADERYLSDTVTCVKNTRGIDVPKLNKELRKRKMVIANGYGNLKNDTFRIAHMGETTMEDIKNLLENIEDILNF</sequence>
<feature type="modified residue" description="N6-(pyridoxal phosphate)lysine" evidence="5">
    <location>
        <position position="190"/>
    </location>
</feature>
<dbReference type="SUPFAM" id="SSF53383">
    <property type="entry name" value="PLP-dependent transferases"/>
    <property type="match status" value="1"/>
</dbReference>
<dbReference type="PANTHER" id="PTHR21152">
    <property type="entry name" value="AMINOTRANSFERASE CLASS V"/>
    <property type="match status" value="1"/>
</dbReference>
<dbReference type="InterPro" id="IPR000192">
    <property type="entry name" value="Aminotrans_V_dom"/>
</dbReference>
<evidence type="ECO:0000256" key="2">
    <source>
        <dbReference type="ARBA" id="ARBA00009236"/>
    </source>
</evidence>
<dbReference type="Pfam" id="PF00266">
    <property type="entry name" value="Aminotran_5"/>
    <property type="match status" value="1"/>
</dbReference>
<dbReference type="Proteomes" id="UP000324143">
    <property type="component" value="Unassembled WGS sequence"/>
</dbReference>
<evidence type="ECO:0000313" key="7">
    <source>
        <dbReference type="EMBL" id="TYB30790.1"/>
    </source>
</evidence>
<dbReference type="Gene3D" id="3.90.1150.10">
    <property type="entry name" value="Aspartate Aminotransferase, domain 1"/>
    <property type="match status" value="1"/>
</dbReference>
<comment type="similarity">
    <text evidence="2">Belongs to the class-V pyridoxal-phosphate-dependent aminotransferase family.</text>
</comment>
<evidence type="ECO:0000256" key="3">
    <source>
        <dbReference type="ARBA" id="ARBA00022898"/>
    </source>
</evidence>
<evidence type="ECO:0000256" key="1">
    <source>
        <dbReference type="ARBA" id="ARBA00001933"/>
    </source>
</evidence>
<feature type="binding site" evidence="4">
    <location>
        <position position="334"/>
    </location>
    <ligand>
        <name>substrate</name>
    </ligand>
</feature>
<dbReference type="InterPro" id="IPR024169">
    <property type="entry name" value="SP_NH2Trfase/AEP_transaminase"/>
</dbReference>
<accession>A0A5D0MH75</accession>
<name>A0A5D0MH75_9BACT</name>
<gene>
    <name evidence="7" type="ORF">FXF47_07440</name>
</gene>
<dbReference type="GO" id="GO:0008453">
    <property type="term" value="F:alanine-glyoxylate transaminase activity"/>
    <property type="evidence" value="ECO:0007669"/>
    <property type="project" value="TreeGrafter"/>
</dbReference>